<dbReference type="InterPro" id="IPR036380">
    <property type="entry name" value="Isochorismatase-like_sf"/>
</dbReference>
<name>A0ABY8E913_9FIRM</name>
<evidence type="ECO:0000256" key="2">
    <source>
        <dbReference type="ARBA" id="ARBA00022801"/>
    </source>
</evidence>
<keyword evidence="5" id="KW-1185">Reference proteome</keyword>
<proteinExistence type="inferred from homology"/>
<gene>
    <name evidence="4" type="ORF">P4S50_13490</name>
</gene>
<protein>
    <submittedName>
        <fullName evidence="4">Cysteine hydrolase family protein</fullName>
    </submittedName>
</protein>
<keyword evidence="2 4" id="KW-0378">Hydrolase</keyword>
<dbReference type="EMBL" id="CP120733">
    <property type="protein sequence ID" value="WFD09395.1"/>
    <property type="molecule type" value="Genomic_DNA"/>
</dbReference>
<dbReference type="RefSeq" id="WP_277731320.1">
    <property type="nucleotide sequence ID" value="NZ_CP120733.1"/>
</dbReference>
<dbReference type="Gene3D" id="3.40.50.850">
    <property type="entry name" value="Isochorismatase-like"/>
    <property type="match status" value="1"/>
</dbReference>
<evidence type="ECO:0000313" key="5">
    <source>
        <dbReference type="Proteomes" id="UP001222800"/>
    </source>
</evidence>
<dbReference type="InterPro" id="IPR000868">
    <property type="entry name" value="Isochorismatase-like_dom"/>
</dbReference>
<sequence length="179" mass="20682">MNNKTALLIVDVQVAMFSYEDTELYNKEKVLDNIYTLLQKARLTNTPVIFVQHTGKDSDEFGKEKSTWKIHPRVKPLETETIVEKKTWDSFYKTDLNYVLKKQEISKLVIAGMQTEFCIDTTCRRAFSMGYENILVKDAHSTFDSQILDASKIIEHHNNVLGGRFVELKTADEIHFTKA</sequence>
<comment type="similarity">
    <text evidence="1">Belongs to the isochorismatase family.</text>
</comment>
<evidence type="ECO:0000256" key="1">
    <source>
        <dbReference type="ARBA" id="ARBA00006336"/>
    </source>
</evidence>
<evidence type="ECO:0000313" key="4">
    <source>
        <dbReference type="EMBL" id="WFD09395.1"/>
    </source>
</evidence>
<dbReference type="CDD" id="cd01014">
    <property type="entry name" value="nicotinamidase_related"/>
    <property type="match status" value="1"/>
</dbReference>
<dbReference type="Pfam" id="PF00857">
    <property type="entry name" value="Isochorismatase"/>
    <property type="match status" value="1"/>
</dbReference>
<feature type="domain" description="Isochorismatase-like" evidence="3">
    <location>
        <begin position="5"/>
        <end position="146"/>
    </location>
</feature>
<dbReference type="GO" id="GO:0016787">
    <property type="term" value="F:hydrolase activity"/>
    <property type="evidence" value="ECO:0007669"/>
    <property type="project" value="UniProtKB-KW"/>
</dbReference>
<evidence type="ECO:0000259" key="3">
    <source>
        <dbReference type="Pfam" id="PF00857"/>
    </source>
</evidence>
<dbReference type="SUPFAM" id="SSF52499">
    <property type="entry name" value="Isochorismatase-like hydrolases"/>
    <property type="match status" value="1"/>
</dbReference>
<dbReference type="PANTHER" id="PTHR43540">
    <property type="entry name" value="PEROXYUREIDOACRYLATE/UREIDOACRYLATE AMIDOHYDROLASE-RELATED"/>
    <property type="match status" value="1"/>
</dbReference>
<organism evidence="4 5">
    <name type="scientific">Tepidibacter hydrothermalis</name>
    <dbReference type="NCBI Taxonomy" id="3036126"/>
    <lineage>
        <taxon>Bacteria</taxon>
        <taxon>Bacillati</taxon>
        <taxon>Bacillota</taxon>
        <taxon>Clostridia</taxon>
        <taxon>Peptostreptococcales</taxon>
        <taxon>Peptostreptococcaceae</taxon>
        <taxon>Tepidibacter</taxon>
    </lineage>
</organism>
<reference evidence="4 5" key="1">
    <citation type="submission" date="2023-03" db="EMBL/GenBank/DDBJ databases">
        <title>Complete genome sequence of Tepidibacter sp. SWIR-1, isolated from a deep-sea hydrothermal vent.</title>
        <authorList>
            <person name="Li X."/>
        </authorList>
    </citation>
    <scope>NUCLEOTIDE SEQUENCE [LARGE SCALE GENOMIC DNA]</scope>
    <source>
        <strain evidence="4 5">SWIR-1</strain>
    </source>
</reference>
<accession>A0ABY8E913</accession>
<dbReference type="Proteomes" id="UP001222800">
    <property type="component" value="Chromosome"/>
</dbReference>
<dbReference type="InterPro" id="IPR050272">
    <property type="entry name" value="Isochorismatase-like_hydrls"/>
</dbReference>
<dbReference type="PANTHER" id="PTHR43540:SF14">
    <property type="entry name" value="ISOCHORISMATASE"/>
    <property type="match status" value="1"/>
</dbReference>